<dbReference type="AlphaFoldDB" id="A0AAV5U3J2"/>
<keyword evidence="2" id="KW-1185">Reference proteome</keyword>
<feature type="non-terminal residue" evidence="1">
    <location>
        <position position="1"/>
    </location>
</feature>
<comment type="caution">
    <text evidence="1">The sequence shown here is derived from an EMBL/GenBank/DDBJ whole genome shotgun (WGS) entry which is preliminary data.</text>
</comment>
<sequence length="104" mass="10470">VYSILYRTSGLSSFFSSSLGGAASFFSAGAAAAAGVGAGLGVATGVTGAAFLLLPSLGLGDVDFFPAQKAAVHRRVTTATNNGEKRIDWIVHIVDPAAKLASVR</sequence>
<gene>
    <name evidence="1" type="ORF">PENTCL1PPCAC_23178</name>
</gene>
<organism evidence="1 2">
    <name type="scientific">Pristionchus entomophagus</name>
    <dbReference type="NCBI Taxonomy" id="358040"/>
    <lineage>
        <taxon>Eukaryota</taxon>
        <taxon>Metazoa</taxon>
        <taxon>Ecdysozoa</taxon>
        <taxon>Nematoda</taxon>
        <taxon>Chromadorea</taxon>
        <taxon>Rhabditida</taxon>
        <taxon>Rhabditina</taxon>
        <taxon>Diplogasteromorpha</taxon>
        <taxon>Diplogasteroidea</taxon>
        <taxon>Neodiplogasteridae</taxon>
        <taxon>Pristionchus</taxon>
    </lineage>
</organism>
<proteinExistence type="predicted"/>
<protein>
    <submittedName>
        <fullName evidence="1">Uncharacterized protein</fullName>
    </submittedName>
</protein>
<name>A0AAV5U3J2_9BILA</name>
<dbReference type="Proteomes" id="UP001432027">
    <property type="component" value="Unassembled WGS sequence"/>
</dbReference>
<evidence type="ECO:0000313" key="1">
    <source>
        <dbReference type="EMBL" id="GMT01004.1"/>
    </source>
</evidence>
<reference evidence="1" key="1">
    <citation type="submission" date="2023-10" db="EMBL/GenBank/DDBJ databases">
        <title>Genome assembly of Pristionchus species.</title>
        <authorList>
            <person name="Yoshida K."/>
            <person name="Sommer R.J."/>
        </authorList>
    </citation>
    <scope>NUCLEOTIDE SEQUENCE</scope>
    <source>
        <strain evidence="1">RS0144</strain>
    </source>
</reference>
<dbReference type="EMBL" id="BTSX01000005">
    <property type="protein sequence ID" value="GMT01004.1"/>
    <property type="molecule type" value="Genomic_DNA"/>
</dbReference>
<accession>A0AAV5U3J2</accession>
<feature type="non-terminal residue" evidence="1">
    <location>
        <position position="104"/>
    </location>
</feature>
<evidence type="ECO:0000313" key="2">
    <source>
        <dbReference type="Proteomes" id="UP001432027"/>
    </source>
</evidence>